<organism evidence="1 2">
    <name type="scientific">Araneus ventricosus</name>
    <name type="common">Orbweaver spider</name>
    <name type="synonym">Epeira ventricosa</name>
    <dbReference type="NCBI Taxonomy" id="182803"/>
    <lineage>
        <taxon>Eukaryota</taxon>
        <taxon>Metazoa</taxon>
        <taxon>Ecdysozoa</taxon>
        <taxon>Arthropoda</taxon>
        <taxon>Chelicerata</taxon>
        <taxon>Arachnida</taxon>
        <taxon>Araneae</taxon>
        <taxon>Araneomorphae</taxon>
        <taxon>Entelegynae</taxon>
        <taxon>Araneoidea</taxon>
        <taxon>Araneidae</taxon>
        <taxon>Araneus</taxon>
    </lineage>
</organism>
<comment type="caution">
    <text evidence="1">The sequence shown here is derived from an EMBL/GenBank/DDBJ whole genome shotgun (WGS) entry which is preliminary data.</text>
</comment>
<proteinExistence type="predicted"/>
<dbReference type="AlphaFoldDB" id="A0A4Y2PGY4"/>
<dbReference type="Proteomes" id="UP000499080">
    <property type="component" value="Unassembled WGS sequence"/>
</dbReference>
<accession>A0A4Y2PGY4</accession>
<evidence type="ECO:0000313" key="2">
    <source>
        <dbReference type="Proteomes" id="UP000499080"/>
    </source>
</evidence>
<gene>
    <name evidence="1" type="ORF">AVEN_17088_1</name>
</gene>
<sequence>MPEVQYSVWNRPSRVEFSNNSSSELWCRADVCPLLRLTWLTREGNLARDVGQAVLSYFRLSQGLSTDRMSRTLCASAQPGIPPVLSSEKSSCEKR</sequence>
<dbReference type="OrthoDB" id="5969272at2759"/>
<reference evidence="1 2" key="1">
    <citation type="journal article" date="2019" name="Sci. Rep.">
        <title>Orb-weaving spider Araneus ventricosus genome elucidates the spidroin gene catalogue.</title>
        <authorList>
            <person name="Kono N."/>
            <person name="Nakamura H."/>
            <person name="Ohtoshi R."/>
            <person name="Moran D.A.P."/>
            <person name="Shinohara A."/>
            <person name="Yoshida Y."/>
            <person name="Fujiwara M."/>
            <person name="Mori M."/>
            <person name="Tomita M."/>
            <person name="Arakawa K."/>
        </authorList>
    </citation>
    <scope>NUCLEOTIDE SEQUENCE [LARGE SCALE GENOMIC DNA]</scope>
</reference>
<dbReference type="EMBL" id="BGPR01011214">
    <property type="protein sequence ID" value="GBN50213.1"/>
    <property type="molecule type" value="Genomic_DNA"/>
</dbReference>
<keyword evidence="2" id="KW-1185">Reference proteome</keyword>
<evidence type="ECO:0000313" key="1">
    <source>
        <dbReference type="EMBL" id="GBN50213.1"/>
    </source>
</evidence>
<name>A0A4Y2PGY4_ARAVE</name>
<protein>
    <recommendedName>
        <fullName evidence="3">Ig-like domain-containing protein</fullName>
    </recommendedName>
</protein>
<evidence type="ECO:0008006" key="3">
    <source>
        <dbReference type="Google" id="ProtNLM"/>
    </source>
</evidence>